<evidence type="ECO:0000313" key="1">
    <source>
        <dbReference type="EMBL" id="ACD61336.1"/>
    </source>
</evidence>
<organism evidence="1 2">
    <name type="scientific">Xanthomonas oryzae pv. oryzae (strain PXO99A)</name>
    <dbReference type="NCBI Taxonomy" id="360094"/>
    <lineage>
        <taxon>Bacteria</taxon>
        <taxon>Pseudomonadati</taxon>
        <taxon>Pseudomonadota</taxon>
        <taxon>Gammaproteobacteria</taxon>
        <taxon>Lysobacterales</taxon>
        <taxon>Lysobacteraceae</taxon>
        <taxon>Xanthomonas</taxon>
    </lineage>
</organism>
<dbReference type="EMBL" id="CP000967">
    <property type="protein sequence ID" value="ACD61336.1"/>
    <property type="molecule type" value="Genomic_DNA"/>
</dbReference>
<accession>A0A0K0GR42</accession>
<dbReference type="AlphaFoldDB" id="A0A0K0GR42"/>
<dbReference type="eggNOG" id="ENOG5032GYW">
    <property type="taxonomic scope" value="Bacteria"/>
</dbReference>
<evidence type="ECO:0000313" key="2">
    <source>
        <dbReference type="Proteomes" id="UP000001740"/>
    </source>
</evidence>
<reference evidence="1 2" key="1">
    <citation type="journal article" date="2008" name="BMC Genomics">
        <title>Genome sequence and rapid evolution of the rice pathogen Xanthomonas oryzae pv. oryzae PXO99A.</title>
        <authorList>
            <person name="Salzberg S.L."/>
            <person name="Sommer D.D."/>
            <person name="Schatz M.C."/>
            <person name="Phillippy A.M."/>
            <person name="Rabinowicz P.D."/>
            <person name="Tsuge S."/>
            <person name="Furutani A."/>
            <person name="Ochiai H."/>
            <person name="Delcher A.L."/>
            <person name="Kelley D."/>
            <person name="Madupu R."/>
            <person name="Puiu D."/>
            <person name="Radune D."/>
            <person name="Shumway M."/>
            <person name="Trapnell C."/>
            <person name="Aparna G."/>
            <person name="Jha G."/>
            <person name="Pandey A."/>
            <person name="Patil P.B."/>
            <person name="Ishihara H."/>
            <person name="Meyer D.F."/>
            <person name="Szurek B."/>
            <person name="Verdier V."/>
            <person name="Koebnik R."/>
            <person name="Dow J.M."/>
            <person name="Ryan R.P."/>
            <person name="Hirata H."/>
            <person name="Tsuyumu S."/>
            <person name="Won Lee S."/>
            <person name="Seo Y.S."/>
            <person name="Sriariyanum M."/>
            <person name="Ronald P.C."/>
            <person name="Sonti R.V."/>
            <person name="Van Sluys M.A."/>
            <person name="Leach J.E."/>
            <person name="White F.F."/>
            <person name="Bogdanove A.J."/>
        </authorList>
    </citation>
    <scope>NUCLEOTIDE SEQUENCE [LARGE SCALE GENOMIC DNA]</scope>
    <source>
        <strain evidence="1 2">PXO99A</strain>
    </source>
</reference>
<sequence length="85" mass="9321">MQYTHEPLLMNGSDLVPVCQRAAENHYLAQGASISNWTASYHDRGNGLYVDGRLRVNGNTASVHCTAARGSRERELTMKIDETGG</sequence>
<dbReference type="Proteomes" id="UP000001740">
    <property type="component" value="Chromosome"/>
</dbReference>
<dbReference type="KEGG" id="xop:PXO_02879"/>
<protein>
    <submittedName>
        <fullName evidence="1">Uncharacterized protein</fullName>
    </submittedName>
</protein>
<proteinExistence type="predicted"/>
<name>A0A0K0GR42_XANOP</name>
<dbReference type="HOGENOM" id="CLU_2332930_0_0_6"/>
<gene>
    <name evidence="1" type="ordered locus">PXO_02879</name>
</gene>